<accession>A0A4Y5JTF0</accession>
<proteinExistence type="predicted"/>
<evidence type="ECO:0000313" key="2">
    <source>
        <dbReference type="EMBL" id="QCG76007.1"/>
    </source>
</evidence>
<dbReference type="Proteomes" id="UP000316733">
    <property type="component" value="Segment"/>
</dbReference>
<evidence type="ECO:0000259" key="1">
    <source>
        <dbReference type="Pfam" id="PF21939"/>
    </source>
</evidence>
<dbReference type="SUPFAM" id="SSF88874">
    <property type="entry name" value="Receptor-binding domain of short tail fibre protein gp12"/>
    <property type="match status" value="1"/>
</dbReference>
<evidence type="ECO:0000313" key="3">
    <source>
        <dbReference type="Proteomes" id="UP000316733"/>
    </source>
</evidence>
<feature type="domain" description="Baseplate structural protein Gp10 C-terminal" evidence="1">
    <location>
        <begin position="442"/>
        <end position="580"/>
    </location>
</feature>
<organism evidence="2 3">
    <name type="scientific">Pseudomonas phage vB_PaeM_PA5oct</name>
    <dbReference type="NCBI Taxonomy" id="2163605"/>
    <lineage>
        <taxon>Viruses</taxon>
        <taxon>Duplodnaviria</taxon>
        <taxon>Heunggongvirae</taxon>
        <taxon>Uroviricota</taxon>
        <taxon>Caudoviricetes</taxon>
        <taxon>Arenbergviridae</taxon>
        <taxon>Wroclawvirus</taxon>
        <taxon>Wroclawvirus PA5oct</taxon>
    </lineage>
</organism>
<dbReference type="Pfam" id="PF21939">
    <property type="entry name" value="Gp10_C"/>
    <property type="match status" value="1"/>
</dbReference>
<name>A0A4Y5JTF0_9CAUD</name>
<sequence length="581" mass="61982">MSYNISKSNGTPITVADQTILENYTLPLLGKDISPYGGEIAQSTIRHLENFANTIPPRGAIKGQLWYDTQQEILKVWKGADPLSPNDNTSADRSNEMWTPIGGALIQDLLPKVDNTINIGSPTLRFKNIYAVGFFGTEATLRKCTSSSNRTALTVVGNTSVQGDILPETQSTMPNPCQFITSSSLGSSAKQWDNLYTKKAWINSGGITFTNGSSVIALENGPNNDLFCRGTWIIGGTSYRVTRFFGQDVNTTLLTLGTGTNQGLNSHLMPVIDNTYDLGSTARRYRNMYSVNFVGNASSATNATRAASADKWTFGRTLTLTGNVLGSVVLDGTANVTMNTTVVGLGTAASHDVIAPGVPGNMANKIPVVSTSGVTEIARYLDFHHATNSSTDYDVRLHTDGVNDGALYINGQRIWHTGNLPTVYTQDQVDQKILTAIAATRELVYPIGSVYINATNSANPATYLGFGVWNPYAQGRSIVGNGSTTDANGDSGGYAAGSTGGTYFHKLTVAEMPAHQHIQGFGNNVSQSGRFGSVGGQSARVEDGYGFQSVTTAPLTSSVGGDGKHNNQSPWQCAYVWIRVG</sequence>
<keyword evidence="3" id="KW-1185">Reference proteome</keyword>
<dbReference type="InterPro" id="IPR053827">
    <property type="entry name" value="Gp10_C"/>
</dbReference>
<protein>
    <submittedName>
        <fullName evidence="2">Baseplate wedge subunit and tail pin</fullName>
    </submittedName>
</protein>
<gene>
    <name evidence="2" type="ORF">EST35_0125</name>
</gene>
<dbReference type="EMBL" id="MK797984">
    <property type="protein sequence ID" value="QCG76007.1"/>
    <property type="molecule type" value="Genomic_DNA"/>
</dbReference>
<reference evidence="3" key="1">
    <citation type="journal article" date="2020" name="bioRxiv">
        <title>Integrative omics analysis of Pseudomonas aeruginosa virus PA5oct highlights the molecular complexity of jumbo phages.</title>
        <authorList>
            <person name="Lood C."/>
            <person name="Danis-Wlodarczyk K."/>
            <person name="Blasdel B.G."/>
            <person name="Jang H.B."/>
            <person name="Vandenheuvel D."/>
            <person name="Briers Y."/>
            <person name="Noben J.-P."/>
            <person name="van Noort V."/>
            <person name="Drulis-Kawa Z."/>
            <person name="Lavigne R."/>
        </authorList>
    </citation>
    <scope>NUCLEOTIDE SEQUENCE [LARGE SCALE GENOMIC DNA]</scope>
</reference>